<protein>
    <submittedName>
        <fullName evidence="1">Uncharacterized protein</fullName>
    </submittedName>
</protein>
<dbReference type="Proteomes" id="UP000248329">
    <property type="component" value="Unassembled WGS sequence"/>
</dbReference>
<sequence length="522" mass="59906">MKMISIPFAVSKNGKVSEEEYLPGLLLEVNKSRKGGGMLKKSGEVMDGIAELAIPLLVSFYERRERCILFLHQMLADEKTLYFPEVVAHDLDSLEEKFGQVGADYDEYIREFSALLSSVTEIKKNALEFNSLPSKNVLDDLKGFLSFAYEREDTGTFVFDTWGYEDDPEVQEIRRVLDCEEDKLSGLPSILDSVSGILTRKTDALKKNLDAECEQVISERNKKRRETIDAFKIKALEIKQLKRGNDEDEEKLLSVRVGRRETIEYKHNQEKDALSQTKTVEEREQLKNAVAEYKKQLVEVDGEIKEIKMKAENRRKELHDQLLVLDAKLENFDNETKSIGYEYQEKTQKLDRLSERLEDAKEAYVINMKNELTDRINDLGINLPLPDVAKDVHGSFFAYIPVYIAAFKDDKAGTQRFVVFPPNYIDDETKSLSSALLTKFKKIERREGFDLLIRGGVTKTLVNDKELELKVLEHTFNNSIVGSSSDTHEVILKGAEKLKNKERISEKEYRIIESMVRGGEKQ</sequence>
<evidence type="ECO:0000313" key="2">
    <source>
        <dbReference type="Proteomes" id="UP000248329"/>
    </source>
</evidence>
<evidence type="ECO:0000313" key="1">
    <source>
        <dbReference type="EMBL" id="PXF60834.1"/>
    </source>
</evidence>
<name>A0AC61L314_9EURY</name>
<accession>A0AC61L314</accession>
<organism evidence="1 2">
    <name type="scientific">Candidatus Methanogaster sp</name>
    <dbReference type="NCBI Taxonomy" id="3386292"/>
    <lineage>
        <taxon>Archaea</taxon>
        <taxon>Methanobacteriati</taxon>
        <taxon>Methanobacteriota</taxon>
        <taxon>Stenosarchaea group</taxon>
        <taxon>Methanomicrobia</taxon>
        <taxon>Methanosarcinales</taxon>
        <taxon>ANME-2 cluster</taxon>
        <taxon>Candidatus Methanogasteraceae</taxon>
        <taxon>Candidatus Methanogaster</taxon>
    </lineage>
</organism>
<comment type="caution">
    <text evidence="1">The sequence shown here is derived from an EMBL/GenBank/DDBJ whole genome shotgun (WGS) entry which is preliminary data.</text>
</comment>
<gene>
    <name evidence="1" type="ORF">C4B59_07550</name>
</gene>
<reference evidence="1" key="1">
    <citation type="submission" date="2018-01" db="EMBL/GenBank/DDBJ databases">
        <authorList>
            <person name="Krukenberg V."/>
        </authorList>
    </citation>
    <scope>NUCLEOTIDE SEQUENCE</scope>
    <source>
        <strain evidence="1">E20ANME2</strain>
    </source>
</reference>
<proteinExistence type="predicted"/>
<dbReference type="EMBL" id="PQXF01000011">
    <property type="protein sequence ID" value="PXF60834.1"/>
    <property type="molecule type" value="Genomic_DNA"/>
</dbReference>